<feature type="region of interest" description="Disordered" evidence="8">
    <location>
        <begin position="61"/>
        <end position="120"/>
    </location>
</feature>
<feature type="compositionally biased region" description="Acidic residues" evidence="8">
    <location>
        <begin position="165"/>
        <end position="181"/>
    </location>
</feature>
<name>A0A6A6Q6Q9_9PEZI</name>
<dbReference type="AlphaFoldDB" id="A0A6A6Q6Q9"/>
<evidence type="ECO:0000256" key="6">
    <source>
        <dbReference type="ARBA" id="ARBA00023235"/>
    </source>
</evidence>
<evidence type="ECO:0000313" key="10">
    <source>
        <dbReference type="EMBL" id="KAF2487087.1"/>
    </source>
</evidence>
<feature type="compositionally biased region" description="Low complexity" evidence="8">
    <location>
        <begin position="350"/>
        <end position="364"/>
    </location>
</feature>
<evidence type="ECO:0000259" key="9">
    <source>
        <dbReference type="PROSITE" id="PS50059"/>
    </source>
</evidence>
<feature type="compositionally biased region" description="Acidic residues" evidence="8">
    <location>
        <begin position="65"/>
        <end position="101"/>
    </location>
</feature>
<evidence type="ECO:0000256" key="1">
    <source>
        <dbReference type="ARBA" id="ARBA00000971"/>
    </source>
</evidence>
<dbReference type="Gene3D" id="3.10.50.40">
    <property type="match status" value="1"/>
</dbReference>
<feature type="region of interest" description="Disordered" evidence="8">
    <location>
        <begin position="331"/>
        <end position="398"/>
    </location>
</feature>
<evidence type="ECO:0000256" key="2">
    <source>
        <dbReference type="ARBA" id="ARBA00002221"/>
    </source>
</evidence>
<dbReference type="InterPro" id="IPR041232">
    <property type="entry name" value="NPL"/>
</dbReference>
<dbReference type="GO" id="GO:0003755">
    <property type="term" value="F:peptidyl-prolyl cis-trans isomerase activity"/>
    <property type="evidence" value="ECO:0007669"/>
    <property type="project" value="UniProtKB-KW"/>
</dbReference>
<reference evidence="10" key="1">
    <citation type="journal article" date="2020" name="Stud. Mycol.">
        <title>101 Dothideomycetes genomes: a test case for predicting lifestyles and emergence of pathogens.</title>
        <authorList>
            <person name="Haridas S."/>
            <person name="Albert R."/>
            <person name="Binder M."/>
            <person name="Bloem J."/>
            <person name="Labutti K."/>
            <person name="Salamov A."/>
            <person name="Andreopoulos B."/>
            <person name="Baker S."/>
            <person name="Barry K."/>
            <person name="Bills G."/>
            <person name="Bluhm B."/>
            <person name="Cannon C."/>
            <person name="Castanera R."/>
            <person name="Culley D."/>
            <person name="Daum C."/>
            <person name="Ezra D."/>
            <person name="Gonzalez J."/>
            <person name="Henrissat B."/>
            <person name="Kuo A."/>
            <person name="Liang C."/>
            <person name="Lipzen A."/>
            <person name="Lutzoni F."/>
            <person name="Magnuson J."/>
            <person name="Mondo S."/>
            <person name="Nolan M."/>
            <person name="Ohm R."/>
            <person name="Pangilinan J."/>
            <person name="Park H.-J."/>
            <person name="Ramirez L."/>
            <person name="Alfaro M."/>
            <person name="Sun H."/>
            <person name="Tritt A."/>
            <person name="Yoshinaga Y."/>
            <person name="Zwiers L.-H."/>
            <person name="Turgeon B."/>
            <person name="Goodwin S."/>
            <person name="Spatafora J."/>
            <person name="Crous P."/>
            <person name="Grigoriev I."/>
        </authorList>
    </citation>
    <scope>NUCLEOTIDE SEQUENCE</scope>
    <source>
        <strain evidence="10">CBS 113389</strain>
    </source>
</reference>
<dbReference type="Pfam" id="PF17800">
    <property type="entry name" value="NPL"/>
    <property type="match status" value="1"/>
</dbReference>
<protein>
    <recommendedName>
        <fullName evidence="7">peptidylprolyl isomerase</fullName>
        <ecNumber evidence="7">5.2.1.8</ecNumber>
    </recommendedName>
</protein>
<comment type="function">
    <text evidence="2">PPIase that acts as a histone chaperone. Histone proline isomerase that increases the rate of cis-trans isomerization at prolines on the histone H3 N-terminal tail. Proline isomerization influences H3 methylation thereby regulating gene expression.</text>
</comment>
<sequence length="516" mass="56086">MALLPMAMYGLEVPPGDVAIMAHADIPASFRVTMAAIDPSAEPEGDDGEVARPRATLKVLRLPLGEDDDDSDDDLDIDELDAQFGESDSEEDSEDDDDEDLNGGPSDPAKSKKARQEAAAAQIKQLLMDEGMDVDDDEDDEDIPNGINGTTKSSKALGKLPKGDNDEDEDEDDSDLDEDDMGAEIEEFVICTLDPEKSYQQTLDLTFGEDERVWFKVTGTHTIYLTGNYVEPVQDPSGLFDPDSDEEDEYDLSPGEEEFDDSDDEEIDELDDMDDPRVMELDDDEADAPKLVKAKIVEKGSKNKRPAPDSADEEDGAETIDELIAKEAKLAQPTEKLSKKQLKKLKKNDGAAAAAPGAEIEQPASNKSDKKVSFAAQLEQGPTPTKDAKTADKKDDKSKATLGVKTVQGVTIDDRKLGSGQAAKNGDRVSMRYIGKLQKDNKVFDNNKKGKPFTFKLGAGEVIKGWEIGVQGMQAGGERRITVPAHHGYGSKRAGEIPPNSTLIFDIKCLDINKGK</sequence>
<proteinExistence type="inferred from homology"/>
<evidence type="ECO:0000256" key="5">
    <source>
        <dbReference type="ARBA" id="ARBA00023110"/>
    </source>
</evidence>
<dbReference type="Gene3D" id="2.60.120.340">
    <property type="entry name" value="Nucleoplasmin core domain"/>
    <property type="match status" value="1"/>
</dbReference>
<dbReference type="PANTHER" id="PTHR43811:SF19">
    <property type="entry name" value="39 KDA FK506-BINDING NUCLEAR PROTEIN"/>
    <property type="match status" value="1"/>
</dbReference>
<feature type="compositionally biased region" description="Acidic residues" evidence="8">
    <location>
        <begin position="242"/>
        <end position="274"/>
    </location>
</feature>
<dbReference type="OrthoDB" id="77911at2759"/>
<dbReference type="GeneID" id="54476809"/>
<feature type="domain" description="PPIase FKBP-type" evidence="9">
    <location>
        <begin position="426"/>
        <end position="513"/>
    </location>
</feature>
<dbReference type="Pfam" id="PF00254">
    <property type="entry name" value="FKBP_C"/>
    <property type="match status" value="1"/>
</dbReference>
<evidence type="ECO:0000256" key="7">
    <source>
        <dbReference type="PROSITE-ProRule" id="PRU00277"/>
    </source>
</evidence>
<evidence type="ECO:0000256" key="8">
    <source>
        <dbReference type="SAM" id="MobiDB-lite"/>
    </source>
</evidence>
<gene>
    <name evidence="10" type="ORF">BDY17DRAFT_314320</name>
</gene>
<feature type="compositionally biased region" description="Basic and acidic residues" evidence="8">
    <location>
        <begin position="386"/>
        <end position="398"/>
    </location>
</feature>
<feature type="region of interest" description="Disordered" evidence="8">
    <location>
        <begin position="227"/>
        <end position="318"/>
    </location>
</feature>
<accession>A0A6A6Q6Q9</accession>
<feature type="region of interest" description="Disordered" evidence="8">
    <location>
        <begin position="133"/>
        <end position="181"/>
    </location>
</feature>
<dbReference type="InterPro" id="IPR046357">
    <property type="entry name" value="PPIase_dom_sf"/>
</dbReference>
<evidence type="ECO:0000256" key="4">
    <source>
        <dbReference type="ARBA" id="ARBA00011865"/>
    </source>
</evidence>
<evidence type="ECO:0000256" key="3">
    <source>
        <dbReference type="ARBA" id="ARBA00007838"/>
    </source>
</evidence>
<comment type="similarity">
    <text evidence="3">Belongs to the FKBP-type PPIase family. FKBP3/4 subfamily.</text>
</comment>
<dbReference type="PROSITE" id="PS50059">
    <property type="entry name" value="FKBP_PPIASE"/>
    <property type="match status" value="1"/>
</dbReference>
<dbReference type="InterPro" id="IPR023566">
    <property type="entry name" value="PPIase_Fpr3/Fpr4-like"/>
</dbReference>
<comment type="subunit">
    <text evidence="4">Binds to histones H3 and H4.</text>
</comment>
<feature type="compositionally biased region" description="Acidic residues" evidence="8">
    <location>
        <begin position="133"/>
        <end position="143"/>
    </location>
</feature>
<dbReference type="EC" id="5.2.1.8" evidence="7"/>
<organism evidence="10 11">
    <name type="scientific">Neohortaea acidophila</name>
    <dbReference type="NCBI Taxonomy" id="245834"/>
    <lineage>
        <taxon>Eukaryota</taxon>
        <taxon>Fungi</taxon>
        <taxon>Dikarya</taxon>
        <taxon>Ascomycota</taxon>
        <taxon>Pezizomycotina</taxon>
        <taxon>Dothideomycetes</taxon>
        <taxon>Dothideomycetidae</taxon>
        <taxon>Mycosphaerellales</taxon>
        <taxon>Teratosphaeriaceae</taxon>
        <taxon>Neohortaea</taxon>
    </lineage>
</organism>
<dbReference type="FunFam" id="3.10.50.40:FF:000006">
    <property type="entry name" value="Peptidyl-prolyl cis-trans isomerase"/>
    <property type="match status" value="1"/>
</dbReference>
<keyword evidence="11" id="KW-1185">Reference proteome</keyword>
<keyword evidence="6 7" id="KW-0413">Isomerase</keyword>
<dbReference type="GO" id="GO:0000785">
    <property type="term" value="C:chromatin"/>
    <property type="evidence" value="ECO:0007669"/>
    <property type="project" value="TreeGrafter"/>
</dbReference>
<dbReference type="PIRSF" id="PIRSF001473">
    <property type="entry name" value="FK506-bp_FPR3"/>
    <property type="match status" value="1"/>
</dbReference>
<evidence type="ECO:0000313" key="11">
    <source>
        <dbReference type="Proteomes" id="UP000799767"/>
    </source>
</evidence>
<feature type="compositionally biased region" description="Basic and acidic residues" evidence="8">
    <location>
        <begin position="287"/>
        <end position="301"/>
    </location>
</feature>
<dbReference type="PANTHER" id="PTHR43811">
    <property type="entry name" value="FKBP-TYPE PEPTIDYL-PROLYL CIS-TRANS ISOMERASE FKPA"/>
    <property type="match status" value="1"/>
</dbReference>
<dbReference type="InterPro" id="IPR001179">
    <property type="entry name" value="PPIase_FKBP_dom"/>
</dbReference>
<dbReference type="RefSeq" id="XP_033593656.1">
    <property type="nucleotide sequence ID" value="XM_033735807.1"/>
</dbReference>
<dbReference type="Proteomes" id="UP000799767">
    <property type="component" value="Unassembled WGS sequence"/>
</dbReference>
<dbReference type="GO" id="GO:0005730">
    <property type="term" value="C:nucleolus"/>
    <property type="evidence" value="ECO:0007669"/>
    <property type="project" value="TreeGrafter"/>
</dbReference>
<dbReference type="EMBL" id="MU001631">
    <property type="protein sequence ID" value="KAF2487087.1"/>
    <property type="molecule type" value="Genomic_DNA"/>
</dbReference>
<keyword evidence="5 7" id="KW-0697">Rotamase</keyword>
<comment type="catalytic activity">
    <reaction evidence="1 7">
        <text>[protein]-peptidylproline (omega=180) = [protein]-peptidylproline (omega=0)</text>
        <dbReference type="Rhea" id="RHEA:16237"/>
        <dbReference type="Rhea" id="RHEA-COMP:10747"/>
        <dbReference type="Rhea" id="RHEA-COMP:10748"/>
        <dbReference type="ChEBI" id="CHEBI:83833"/>
        <dbReference type="ChEBI" id="CHEBI:83834"/>
        <dbReference type="EC" id="5.2.1.8"/>
    </reaction>
</comment>
<dbReference type="SUPFAM" id="SSF54534">
    <property type="entry name" value="FKBP-like"/>
    <property type="match status" value="1"/>
</dbReference>